<dbReference type="Proteomes" id="UP000887565">
    <property type="component" value="Unplaced"/>
</dbReference>
<accession>A0A915KEZ3</accession>
<keyword evidence="2" id="KW-0067">ATP-binding</keyword>
<feature type="region of interest" description="Disordered" evidence="5">
    <location>
        <begin position="446"/>
        <end position="526"/>
    </location>
</feature>
<evidence type="ECO:0000256" key="2">
    <source>
        <dbReference type="ARBA" id="ARBA00022840"/>
    </source>
</evidence>
<evidence type="ECO:0000256" key="3">
    <source>
        <dbReference type="ARBA" id="ARBA00023242"/>
    </source>
</evidence>
<dbReference type="SUPFAM" id="SSF57997">
    <property type="entry name" value="Tropomyosin"/>
    <property type="match status" value="1"/>
</dbReference>
<feature type="coiled-coil region" evidence="4">
    <location>
        <begin position="160"/>
        <end position="208"/>
    </location>
</feature>
<feature type="compositionally biased region" description="Basic residues" evidence="5">
    <location>
        <begin position="451"/>
        <end position="462"/>
    </location>
</feature>
<dbReference type="GO" id="GO:0000796">
    <property type="term" value="C:condensin complex"/>
    <property type="evidence" value="ECO:0007669"/>
    <property type="project" value="TreeGrafter"/>
</dbReference>
<dbReference type="GO" id="GO:0007076">
    <property type="term" value="P:mitotic chromosome condensation"/>
    <property type="evidence" value="ECO:0007669"/>
    <property type="project" value="TreeGrafter"/>
</dbReference>
<dbReference type="InterPro" id="IPR010935">
    <property type="entry name" value="SMC_hinge"/>
</dbReference>
<feature type="region of interest" description="Disordered" evidence="5">
    <location>
        <begin position="400"/>
        <end position="421"/>
    </location>
</feature>
<evidence type="ECO:0000256" key="1">
    <source>
        <dbReference type="ARBA" id="ARBA00022741"/>
    </source>
</evidence>
<organism evidence="7 8">
    <name type="scientific">Romanomermis culicivorax</name>
    <name type="common">Nematode worm</name>
    <dbReference type="NCBI Taxonomy" id="13658"/>
    <lineage>
        <taxon>Eukaryota</taxon>
        <taxon>Metazoa</taxon>
        <taxon>Ecdysozoa</taxon>
        <taxon>Nematoda</taxon>
        <taxon>Enoplea</taxon>
        <taxon>Dorylaimia</taxon>
        <taxon>Mermithida</taxon>
        <taxon>Mermithoidea</taxon>
        <taxon>Mermithidae</taxon>
        <taxon>Romanomermis</taxon>
    </lineage>
</organism>
<dbReference type="PANTHER" id="PTHR18937:SF172">
    <property type="entry name" value="STRUCTURAL MAINTENANCE OF CHROMOSOMES PROTEIN"/>
    <property type="match status" value="1"/>
</dbReference>
<sequence>IRYIQGDLAAIDEKYDVAISTACGPLDNIVVDTIDTAQQCVTFLKKRNLGQATFIGLDKMTKFAETMRQPLETPENVPRLFDLIRVEDESVLPAFYFALRDTLVAPNLDQATRIALQGRVRWRVVTLQGQLLDPSGTMSGGGNKQMKGRMGSSVVAHAGTDMKREDIEKLDKKMEQLSQQLNAKRQKRLELEKNLDQISRDSQKLKVLIDKTATELEASNQEESIINKQIANQEKVLRNTVIDENEKKRLQKRVDELIKEYDHVYQSGEEIRAKVAKYHEKIMEISDRLVGSVQKQLDECRNDLENCRKNITKSNVSVKTAQRNLRKTEEQIEKCQQELKESEVTKQTLKDKRKKLETEGVKVMDAFERAKENAKKLEEDCIAVKKALDSAEELEQQLSKTAMDKKQRLETSESALKEQTHKLNHWRKEIKKLKLNDLRDLKPISNVKKATPVKKVKRRKGKTQKDNENSPSDDLENENKEEIDDSNSDGDDDDDLEQNSAAEEDQQETCSDSRFDEVDLPTPEENALRKMQEKSIVVTLTVDEDNLKSMKPNLGAIDDFRKKLEKYNACVQDLEEVTTFRDKVRLKYDEFRKRRLTEFMTGF</sequence>
<protein>
    <submittedName>
        <fullName evidence="8">SMC hinge domain-containing protein</fullName>
    </submittedName>
</protein>
<evidence type="ECO:0000256" key="4">
    <source>
        <dbReference type="SAM" id="Coils"/>
    </source>
</evidence>
<dbReference type="PANTHER" id="PTHR18937">
    <property type="entry name" value="STRUCTURAL MAINTENANCE OF CHROMOSOMES SMC FAMILY MEMBER"/>
    <property type="match status" value="1"/>
</dbReference>
<dbReference type="Pfam" id="PF06470">
    <property type="entry name" value="SMC_hinge"/>
    <property type="match status" value="1"/>
</dbReference>
<reference evidence="8" key="1">
    <citation type="submission" date="2022-11" db="UniProtKB">
        <authorList>
            <consortium name="WormBaseParasite"/>
        </authorList>
    </citation>
    <scope>IDENTIFICATION</scope>
</reference>
<keyword evidence="1" id="KW-0547">Nucleotide-binding</keyword>
<keyword evidence="7" id="KW-1185">Reference proteome</keyword>
<feature type="compositionally biased region" description="Basic and acidic residues" evidence="5">
    <location>
        <begin position="402"/>
        <end position="421"/>
    </location>
</feature>
<proteinExistence type="predicted"/>
<dbReference type="SUPFAM" id="SSF75553">
    <property type="entry name" value="Smc hinge domain"/>
    <property type="match status" value="1"/>
</dbReference>
<evidence type="ECO:0000313" key="8">
    <source>
        <dbReference type="WBParaSite" id="nRc.2.0.1.t37292-RA"/>
    </source>
</evidence>
<dbReference type="GO" id="GO:0005524">
    <property type="term" value="F:ATP binding"/>
    <property type="evidence" value="ECO:0007669"/>
    <property type="project" value="UniProtKB-KW"/>
</dbReference>
<evidence type="ECO:0000256" key="5">
    <source>
        <dbReference type="SAM" id="MobiDB-lite"/>
    </source>
</evidence>
<dbReference type="AlphaFoldDB" id="A0A915KEZ3"/>
<dbReference type="OMA" id="PIMENEY"/>
<keyword evidence="4" id="KW-0175">Coiled coil</keyword>
<feature type="compositionally biased region" description="Acidic residues" evidence="5">
    <location>
        <begin position="471"/>
        <end position="507"/>
    </location>
</feature>
<dbReference type="InterPro" id="IPR036277">
    <property type="entry name" value="SMC_hinge_sf"/>
</dbReference>
<evidence type="ECO:0000313" key="7">
    <source>
        <dbReference type="Proteomes" id="UP000887565"/>
    </source>
</evidence>
<feature type="domain" description="SMC hinge" evidence="6">
    <location>
        <begin position="5"/>
        <end position="115"/>
    </location>
</feature>
<name>A0A915KEZ3_ROMCU</name>
<dbReference type="WBParaSite" id="nRc.2.0.1.t37292-RA">
    <property type="protein sequence ID" value="nRc.2.0.1.t37292-RA"/>
    <property type="gene ID" value="nRc.2.0.1.g37292"/>
</dbReference>
<evidence type="ECO:0000259" key="6">
    <source>
        <dbReference type="SMART" id="SM00968"/>
    </source>
</evidence>
<keyword evidence="3" id="KW-0539">Nucleus</keyword>
<dbReference type="Gene3D" id="1.20.1060.20">
    <property type="match status" value="1"/>
</dbReference>
<dbReference type="SMART" id="SM00968">
    <property type="entry name" value="SMC_hinge"/>
    <property type="match status" value="1"/>
</dbReference>